<comment type="caution">
    <text evidence="1">The sequence shown here is derived from an EMBL/GenBank/DDBJ whole genome shotgun (WGS) entry which is preliminary data.</text>
</comment>
<dbReference type="Proteomes" id="UP001443914">
    <property type="component" value="Unassembled WGS sequence"/>
</dbReference>
<accession>A0AAW1M6X8</accession>
<evidence type="ECO:0000313" key="2">
    <source>
        <dbReference type="Proteomes" id="UP001443914"/>
    </source>
</evidence>
<dbReference type="EMBL" id="JBDFQZ010000003">
    <property type="protein sequence ID" value="KAK9741134.1"/>
    <property type="molecule type" value="Genomic_DNA"/>
</dbReference>
<name>A0AAW1M6X8_SAPOF</name>
<dbReference type="AlphaFoldDB" id="A0AAW1M6X8"/>
<evidence type="ECO:0000313" key="1">
    <source>
        <dbReference type="EMBL" id="KAK9741134.1"/>
    </source>
</evidence>
<proteinExistence type="predicted"/>
<organism evidence="1 2">
    <name type="scientific">Saponaria officinalis</name>
    <name type="common">Common soapwort</name>
    <name type="synonym">Lychnis saponaria</name>
    <dbReference type="NCBI Taxonomy" id="3572"/>
    <lineage>
        <taxon>Eukaryota</taxon>
        <taxon>Viridiplantae</taxon>
        <taxon>Streptophyta</taxon>
        <taxon>Embryophyta</taxon>
        <taxon>Tracheophyta</taxon>
        <taxon>Spermatophyta</taxon>
        <taxon>Magnoliopsida</taxon>
        <taxon>eudicotyledons</taxon>
        <taxon>Gunneridae</taxon>
        <taxon>Pentapetalae</taxon>
        <taxon>Caryophyllales</taxon>
        <taxon>Caryophyllaceae</taxon>
        <taxon>Caryophylleae</taxon>
        <taxon>Saponaria</taxon>
    </lineage>
</organism>
<sequence>MTYSNMDVAWAYEVRPPTNHPVGVSEWIGHLLALPPSEPVFVPDIPVLEQPLITDDLRRRQLFYRLGPHSVVNQFSLQTIVDLVYQQAEVEKKIEASLILDGISPIHFFSELNGLRGFLFYPRGSPISAATLARYIREITRLGTRQSIPYRRVKRAILNYELFWSYYLHFRNNQ</sequence>
<protein>
    <submittedName>
        <fullName evidence="1">Uncharacterized protein</fullName>
    </submittedName>
</protein>
<gene>
    <name evidence="1" type="ORF">RND81_03G084200</name>
</gene>
<keyword evidence="2" id="KW-1185">Reference proteome</keyword>
<reference evidence="1" key="1">
    <citation type="submission" date="2024-03" db="EMBL/GenBank/DDBJ databases">
        <title>WGS assembly of Saponaria officinalis var. Norfolk2.</title>
        <authorList>
            <person name="Jenkins J."/>
            <person name="Shu S."/>
            <person name="Grimwood J."/>
            <person name="Barry K."/>
            <person name="Goodstein D."/>
            <person name="Schmutz J."/>
            <person name="Leebens-Mack J."/>
            <person name="Osbourn A."/>
        </authorList>
    </citation>
    <scope>NUCLEOTIDE SEQUENCE [LARGE SCALE GENOMIC DNA]</scope>
    <source>
        <strain evidence="1">JIC</strain>
    </source>
</reference>